<dbReference type="GO" id="GO:0003700">
    <property type="term" value="F:DNA-binding transcription factor activity"/>
    <property type="evidence" value="ECO:0007669"/>
    <property type="project" value="TreeGrafter"/>
</dbReference>
<evidence type="ECO:0000313" key="7">
    <source>
        <dbReference type="EMBL" id="XDQ20450.1"/>
    </source>
</evidence>
<dbReference type="Pfam" id="PF17754">
    <property type="entry name" value="TetR_C_14"/>
    <property type="match status" value="1"/>
</dbReference>
<keyword evidence="2 4" id="KW-0238">DNA-binding</keyword>
<dbReference type="InterPro" id="IPR009057">
    <property type="entry name" value="Homeodomain-like_sf"/>
</dbReference>
<dbReference type="SUPFAM" id="SSF46689">
    <property type="entry name" value="Homeodomain-like"/>
    <property type="match status" value="1"/>
</dbReference>
<dbReference type="PROSITE" id="PS50977">
    <property type="entry name" value="HTH_TETR_2"/>
    <property type="match status" value="1"/>
</dbReference>
<dbReference type="PRINTS" id="PR00455">
    <property type="entry name" value="HTHTETR"/>
</dbReference>
<keyword evidence="3" id="KW-0804">Transcription</keyword>
<proteinExistence type="predicted"/>
<dbReference type="InterPro" id="IPR050109">
    <property type="entry name" value="HTH-type_TetR-like_transc_reg"/>
</dbReference>
<name>A0AB39NS27_9ACTN</name>
<protein>
    <submittedName>
        <fullName evidence="7">TetR/AcrR family transcriptional regulator</fullName>
    </submittedName>
</protein>
<dbReference type="Gene3D" id="1.10.10.60">
    <property type="entry name" value="Homeodomain-like"/>
    <property type="match status" value="1"/>
</dbReference>
<dbReference type="AlphaFoldDB" id="A0AB39NS27"/>
<organism evidence="7">
    <name type="scientific">Streptomyces sp. R17</name>
    <dbReference type="NCBI Taxonomy" id="3238626"/>
    <lineage>
        <taxon>Bacteria</taxon>
        <taxon>Bacillati</taxon>
        <taxon>Actinomycetota</taxon>
        <taxon>Actinomycetes</taxon>
        <taxon>Kitasatosporales</taxon>
        <taxon>Streptomycetaceae</taxon>
        <taxon>Streptomyces</taxon>
    </lineage>
</organism>
<gene>
    <name evidence="7" type="ORF">AB5J48_21000</name>
</gene>
<dbReference type="PANTHER" id="PTHR30055:SF234">
    <property type="entry name" value="HTH-TYPE TRANSCRIPTIONAL REGULATOR BETI"/>
    <property type="match status" value="1"/>
</dbReference>
<accession>A0AB39NS27</accession>
<evidence type="ECO:0000256" key="5">
    <source>
        <dbReference type="SAM" id="MobiDB-lite"/>
    </source>
</evidence>
<dbReference type="GO" id="GO:0000976">
    <property type="term" value="F:transcription cis-regulatory region binding"/>
    <property type="evidence" value="ECO:0007669"/>
    <property type="project" value="TreeGrafter"/>
</dbReference>
<dbReference type="InterPro" id="IPR041347">
    <property type="entry name" value="MftR_C"/>
</dbReference>
<evidence type="ECO:0000259" key="6">
    <source>
        <dbReference type="PROSITE" id="PS50977"/>
    </source>
</evidence>
<dbReference type="EMBL" id="CP163433">
    <property type="protein sequence ID" value="XDQ20450.1"/>
    <property type="molecule type" value="Genomic_DNA"/>
</dbReference>
<evidence type="ECO:0000256" key="3">
    <source>
        <dbReference type="ARBA" id="ARBA00023163"/>
    </source>
</evidence>
<keyword evidence="1" id="KW-0805">Transcription regulation</keyword>
<dbReference type="PANTHER" id="PTHR30055">
    <property type="entry name" value="HTH-TYPE TRANSCRIPTIONAL REGULATOR RUTR"/>
    <property type="match status" value="1"/>
</dbReference>
<dbReference type="RefSeq" id="WP_369151995.1">
    <property type="nucleotide sequence ID" value="NZ_CP163433.1"/>
</dbReference>
<reference evidence="7" key="1">
    <citation type="submission" date="2024-07" db="EMBL/GenBank/DDBJ databases">
        <authorList>
            <person name="Yu S.T."/>
        </authorList>
    </citation>
    <scope>NUCLEOTIDE SEQUENCE</scope>
    <source>
        <strain evidence="7">R17</strain>
    </source>
</reference>
<feature type="region of interest" description="Disordered" evidence="5">
    <location>
        <begin position="1"/>
        <end position="24"/>
    </location>
</feature>
<sequence>MAAVTGASPAPDAPPRPGLRERKKIRTREAIRSAAYALIEQQGYDSTTVEQIAERAEVSPSTVFRYFPTKEDIVVTDEYDEYDEPLLAELAARPAGEPWTDSVRYVIREAVRLALTERPETTRLRARLMLEVPAVRARMRETLTGTGRTLAEAVAGRTGLDPRSLEVRVHVMSLIGGLLEATLYWAEHGHREDYADLADRAIDVIEHGPPAGKS</sequence>
<dbReference type="Pfam" id="PF00440">
    <property type="entry name" value="TetR_N"/>
    <property type="match status" value="1"/>
</dbReference>
<dbReference type="Gene3D" id="1.10.357.10">
    <property type="entry name" value="Tetracycline Repressor, domain 2"/>
    <property type="match status" value="1"/>
</dbReference>
<dbReference type="InterPro" id="IPR001647">
    <property type="entry name" value="HTH_TetR"/>
</dbReference>
<feature type="DNA-binding region" description="H-T-H motif" evidence="4">
    <location>
        <begin position="48"/>
        <end position="67"/>
    </location>
</feature>
<evidence type="ECO:0000256" key="4">
    <source>
        <dbReference type="PROSITE-ProRule" id="PRU00335"/>
    </source>
</evidence>
<evidence type="ECO:0000256" key="2">
    <source>
        <dbReference type="ARBA" id="ARBA00023125"/>
    </source>
</evidence>
<evidence type="ECO:0000256" key="1">
    <source>
        <dbReference type="ARBA" id="ARBA00023015"/>
    </source>
</evidence>
<feature type="domain" description="HTH tetR-type" evidence="6">
    <location>
        <begin position="25"/>
        <end position="85"/>
    </location>
</feature>